<feature type="signal peptide" evidence="1">
    <location>
        <begin position="1"/>
        <end position="21"/>
    </location>
</feature>
<protein>
    <submittedName>
        <fullName evidence="2">Pentapeptide repeat-containing protein</fullName>
    </submittedName>
</protein>
<dbReference type="Pfam" id="PF00805">
    <property type="entry name" value="Pentapeptide"/>
    <property type="match status" value="2"/>
</dbReference>
<dbReference type="PANTHER" id="PTHR14136">
    <property type="entry name" value="BTB_POZ DOMAIN-CONTAINING PROTEIN KCTD9"/>
    <property type="match status" value="1"/>
</dbReference>
<gene>
    <name evidence="2" type="ORF">QEO92_08650</name>
</gene>
<dbReference type="InterPro" id="IPR001646">
    <property type="entry name" value="5peptide_repeat"/>
</dbReference>
<proteinExistence type="predicted"/>
<dbReference type="PANTHER" id="PTHR14136:SF17">
    <property type="entry name" value="BTB_POZ DOMAIN-CONTAINING PROTEIN KCTD9"/>
    <property type="match status" value="1"/>
</dbReference>
<evidence type="ECO:0000313" key="3">
    <source>
        <dbReference type="Proteomes" id="UP001227095"/>
    </source>
</evidence>
<sequence>MAGILLLLTAAGGLVASPAQAQDCRTSPFAGVDWHGCGKKNLMLDGSDFVQANLVDVDFSYTDLRNSNFVSADLTKATLVRAALAGARADRANFQRVEAYRAGFQDVRANDASFMAAELQRADFSRAELENANFQKADLSRAIFDKTVLTGANFSYSNLSRADLTTAVFEGAINFEDAFFFLTRIEGVDLSAAIGLDQHQVDIACGNAATKLPAGLVTPKKWPCAEAEKD</sequence>
<dbReference type="Gene3D" id="2.160.20.80">
    <property type="entry name" value="E3 ubiquitin-protein ligase SopA"/>
    <property type="match status" value="1"/>
</dbReference>
<dbReference type="EMBL" id="CP123000">
    <property type="protein sequence ID" value="WGI70091.1"/>
    <property type="molecule type" value="Genomic_DNA"/>
</dbReference>
<evidence type="ECO:0000256" key="1">
    <source>
        <dbReference type="SAM" id="SignalP"/>
    </source>
</evidence>
<feature type="chain" id="PRO_5047155830" evidence="1">
    <location>
        <begin position="22"/>
        <end position="230"/>
    </location>
</feature>
<organism evidence="2 3">
    <name type="scientific">Neorhizobium petrolearium</name>
    <dbReference type="NCBI Taxonomy" id="515361"/>
    <lineage>
        <taxon>Bacteria</taxon>
        <taxon>Pseudomonadati</taxon>
        <taxon>Pseudomonadota</taxon>
        <taxon>Alphaproteobacteria</taxon>
        <taxon>Hyphomicrobiales</taxon>
        <taxon>Rhizobiaceae</taxon>
        <taxon>Rhizobium/Agrobacterium group</taxon>
        <taxon>Neorhizobium</taxon>
    </lineage>
</organism>
<accession>A0ABY8M8M0</accession>
<evidence type="ECO:0000313" key="2">
    <source>
        <dbReference type="EMBL" id="WGI70091.1"/>
    </source>
</evidence>
<reference evidence="2 3" key="1">
    <citation type="submission" date="2023-04" db="EMBL/GenBank/DDBJ databases">
        <title>Neorhizobium petrolearium OS53, complete genome.</title>
        <authorList>
            <person name="Yu T."/>
        </authorList>
    </citation>
    <scope>NUCLEOTIDE SEQUENCE [LARGE SCALE GENOMIC DNA]</scope>
    <source>
        <strain evidence="2 3">OS53</strain>
    </source>
</reference>
<dbReference type="Proteomes" id="UP001227095">
    <property type="component" value="Chromosome"/>
</dbReference>
<keyword evidence="3" id="KW-1185">Reference proteome</keyword>
<keyword evidence="1" id="KW-0732">Signal</keyword>
<name>A0ABY8M8M0_9HYPH</name>
<dbReference type="InterPro" id="IPR051082">
    <property type="entry name" value="Pentapeptide-BTB/POZ_domain"/>
</dbReference>
<dbReference type="SUPFAM" id="SSF141571">
    <property type="entry name" value="Pentapeptide repeat-like"/>
    <property type="match status" value="1"/>
</dbReference>